<reference evidence="5 6" key="1">
    <citation type="submission" date="2020-11" db="EMBL/GenBank/DDBJ databases">
        <title>P. mediterranea TC4 genome.</title>
        <authorList>
            <person name="Molmeret M."/>
        </authorList>
    </citation>
    <scope>NUCLEOTIDE SEQUENCE [LARGE SCALE GENOMIC DNA]</scope>
    <source>
        <strain evidence="5 6">TC4</strain>
    </source>
</reference>
<dbReference type="InterPro" id="IPR011051">
    <property type="entry name" value="RmlC_Cupin_sf"/>
</dbReference>
<dbReference type="Pfam" id="PF02678">
    <property type="entry name" value="Pirin"/>
    <property type="match status" value="1"/>
</dbReference>
<dbReference type="InterPro" id="IPR014710">
    <property type="entry name" value="RmlC-like_jellyroll"/>
</dbReference>
<dbReference type="Pfam" id="PF17954">
    <property type="entry name" value="Pirin_C_2"/>
    <property type="match status" value="1"/>
</dbReference>
<evidence type="ECO:0000256" key="1">
    <source>
        <dbReference type="ARBA" id="ARBA00008416"/>
    </source>
</evidence>
<evidence type="ECO:0000259" key="4">
    <source>
        <dbReference type="Pfam" id="PF17954"/>
    </source>
</evidence>
<dbReference type="InterPro" id="IPR041602">
    <property type="entry name" value="Quercetinase_C"/>
</dbReference>
<keyword evidence="6" id="KW-1185">Reference proteome</keyword>
<organism evidence="5 6">
    <name type="scientific">Nonlabens mediterrranea</name>
    <dbReference type="NCBI Taxonomy" id="1419947"/>
    <lineage>
        <taxon>Bacteria</taxon>
        <taxon>Pseudomonadati</taxon>
        <taxon>Bacteroidota</taxon>
        <taxon>Flavobacteriia</taxon>
        <taxon>Flavobacteriales</taxon>
        <taxon>Flavobacteriaceae</taxon>
        <taxon>Nonlabens</taxon>
    </lineage>
</organism>
<evidence type="ECO:0000259" key="3">
    <source>
        <dbReference type="Pfam" id="PF02678"/>
    </source>
</evidence>
<feature type="domain" description="Pirin N-terminal" evidence="3">
    <location>
        <begin position="10"/>
        <end position="120"/>
    </location>
</feature>
<comment type="caution">
    <text evidence="5">The sequence shown here is derived from an EMBL/GenBank/DDBJ whole genome shotgun (WGS) entry which is preliminary data.</text>
</comment>
<proteinExistence type="inferred from homology"/>
<dbReference type="Gene3D" id="2.60.120.10">
    <property type="entry name" value="Jelly Rolls"/>
    <property type="match status" value="2"/>
</dbReference>
<feature type="domain" description="Quercetin 2,3-dioxygenase C-terminal cupin" evidence="4">
    <location>
        <begin position="148"/>
        <end position="233"/>
    </location>
</feature>
<dbReference type="PIRSF" id="PIRSF006232">
    <property type="entry name" value="Pirin"/>
    <property type="match status" value="1"/>
</dbReference>
<dbReference type="InterPro" id="IPR012093">
    <property type="entry name" value="Pirin"/>
</dbReference>
<sequence>MKTKVHRAVDRGYANHGWLEANHSFSFASWYNPEKINFGALRVLNDDRIVGGAGFPKHPHNNMEIITIPLSGKLEHEDSLGNKAQIAAGEVQVMSAGTGVTHSEYNASENEELRLFQIWIFPNKQNVSPRYGELQLNLDDRDNRLQQILSPNPDDDGVWIHQNAWMYMSNLSKEKELTYIMNNKGNGVFVMVINGEIIINDEILGARDAIAIECVDSFTIRSQQDAELLFIEVPMIF</sequence>
<gene>
    <name evidence="5" type="ORF">FNJ87_07870</name>
</gene>
<dbReference type="CDD" id="cd02910">
    <property type="entry name" value="cupin_Yhhw_N"/>
    <property type="match status" value="1"/>
</dbReference>
<name>A0ABS0A4G8_9FLAO</name>
<dbReference type="Proteomes" id="UP001194729">
    <property type="component" value="Unassembled WGS sequence"/>
</dbReference>
<comment type="similarity">
    <text evidence="1 2">Belongs to the pirin family.</text>
</comment>
<evidence type="ECO:0000313" key="6">
    <source>
        <dbReference type="Proteomes" id="UP001194729"/>
    </source>
</evidence>
<dbReference type="EMBL" id="JADKYU010000407">
    <property type="protein sequence ID" value="MBF4984244.1"/>
    <property type="molecule type" value="Genomic_DNA"/>
</dbReference>
<dbReference type="SUPFAM" id="SSF51182">
    <property type="entry name" value="RmlC-like cupins"/>
    <property type="match status" value="1"/>
</dbReference>
<protein>
    <submittedName>
        <fullName evidence="5">Pirin family protein</fullName>
    </submittedName>
</protein>
<dbReference type="PANTHER" id="PTHR43212:SF3">
    <property type="entry name" value="QUERCETIN 2,3-DIOXYGENASE"/>
    <property type="match status" value="1"/>
</dbReference>
<accession>A0ABS0A4G8</accession>
<evidence type="ECO:0000313" key="5">
    <source>
        <dbReference type="EMBL" id="MBF4984244.1"/>
    </source>
</evidence>
<dbReference type="InterPro" id="IPR003829">
    <property type="entry name" value="Pirin_N_dom"/>
</dbReference>
<evidence type="ECO:0000256" key="2">
    <source>
        <dbReference type="RuleBase" id="RU003457"/>
    </source>
</evidence>
<dbReference type="PANTHER" id="PTHR43212">
    <property type="entry name" value="QUERCETIN 2,3-DIOXYGENASE"/>
    <property type="match status" value="1"/>
</dbReference>